<dbReference type="SUPFAM" id="SSF56672">
    <property type="entry name" value="DNA/RNA polymerases"/>
    <property type="match status" value="1"/>
</dbReference>
<dbReference type="PROSITE" id="PS50878">
    <property type="entry name" value="RT_POL"/>
    <property type="match status" value="1"/>
</dbReference>
<dbReference type="EMBL" id="JARBHB010000014">
    <property type="protein sequence ID" value="KAJ8869307.1"/>
    <property type="molecule type" value="Genomic_DNA"/>
</dbReference>
<proteinExistence type="predicted"/>
<feature type="domain" description="Reverse transcriptase" evidence="1">
    <location>
        <begin position="1"/>
        <end position="75"/>
    </location>
</feature>
<evidence type="ECO:0000259" key="1">
    <source>
        <dbReference type="PROSITE" id="PS50878"/>
    </source>
</evidence>
<dbReference type="Proteomes" id="UP001159363">
    <property type="component" value="Chromosome 13"/>
</dbReference>
<evidence type="ECO:0000313" key="2">
    <source>
        <dbReference type="EMBL" id="KAJ8869307.1"/>
    </source>
</evidence>
<evidence type="ECO:0000313" key="3">
    <source>
        <dbReference type="Proteomes" id="UP001159363"/>
    </source>
</evidence>
<comment type="caution">
    <text evidence="2">The sequence shown here is derived from an EMBL/GenBank/DDBJ whole genome shotgun (WGS) entry which is preliminary data.</text>
</comment>
<dbReference type="InterPro" id="IPR000477">
    <property type="entry name" value="RT_dom"/>
</dbReference>
<protein>
    <recommendedName>
        <fullName evidence="1">Reverse transcriptase domain-containing protein</fullName>
    </recommendedName>
</protein>
<dbReference type="PANTHER" id="PTHR47027">
    <property type="entry name" value="REVERSE TRANSCRIPTASE DOMAIN-CONTAINING PROTEIN"/>
    <property type="match status" value="1"/>
</dbReference>
<dbReference type="PANTHER" id="PTHR47027:SF20">
    <property type="entry name" value="REVERSE TRANSCRIPTASE-LIKE PROTEIN WITH RNA-DIRECTED DNA POLYMERASE DOMAIN"/>
    <property type="match status" value="1"/>
</dbReference>
<keyword evidence="3" id="KW-1185">Reference proteome</keyword>
<dbReference type="InterPro" id="IPR043502">
    <property type="entry name" value="DNA/RNA_pol_sf"/>
</dbReference>
<gene>
    <name evidence="2" type="ORF">PR048_030881</name>
</gene>
<sequence length="204" mass="24038">METGLQIGRKVNILAYADDVVLVGKNKEELREIMMVLVKEIMEVELETNIEKTKYLPISRCHHVGPRGDRYGWKLLKERNVMEKEILTRIQAENRSSFSMGQIFGPVKEADEWRRRKNRELRNLYQLPDIVAVIKGQRLRWYGHIMRRDGDLVQDVVERCFGEKKPRGRHRFRWLDAIKEDIRKALIHSRGGVEGQSSLEKASW</sequence>
<accession>A0ABQ9GCT0</accession>
<name>A0ABQ9GCT0_9NEOP</name>
<organism evidence="2 3">
    <name type="scientific">Dryococelus australis</name>
    <dbReference type="NCBI Taxonomy" id="614101"/>
    <lineage>
        <taxon>Eukaryota</taxon>
        <taxon>Metazoa</taxon>
        <taxon>Ecdysozoa</taxon>
        <taxon>Arthropoda</taxon>
        <taxon>Hexapoda</taxon>
        <taxon>Insecta</taxon>
        <taxon>Pterygota</taxon>
        <taxon>Neoptera</taxon>
        <taxon>Polyneoptera</taxon>
        <taxon>Phasmatodea</taxon>
        <taxon>Verophasmatodea</taxon>
        <taxon>Anareolatae</taxon>
        <taxon>Phasmatidae</taxon>
        <taxon>Eurycanthinae</taxon>
        <taxon>Dryococelus</taxon>
    </lineage>
</organism>
<reference evidence="2 3" key="1">
    <citation type="submission" date="2023-02" db="EMBL/GenBank/DDBJ databases">
        <title>LHISI_Scaffold_Assembly.</title>
        <authorList>
            <person name="Stuart O.P."/>
            <person name="Cleave R."/>
            <person name="Magrath M.J.L."/>
            <person name="Mikheyev A.S."/>
        </authorList>
    </citation>
    <scope>NUCLEOTIDE SEQUENCE [LARGE SCALE GENOMIC DNA]</scope>
    <source>
        <strain evidence="2">Daus_M_001</strain>
        <tissue evidence="2">Leg muscle</tissue>
    </source>
</reference>